<dbReference type="PROSITE" id="PS50977">
    <property type="entry name" value="HTH_TETR_2"/>
    <property type="match status" value="1"/>
</dbReference>
<dbReference type="InterPro" id="IPR050109">
    <property type="entry name" value="HTH-type_TetR-like_transc_reg"/>
</dbReference>
<dbReference type="PANTHER" id="PTHR30055">
    <property type="entry name" value="HTH-TYPE TRANSCRIPTIONAL REGULATOR RUTR"/>
    <property type="match status" value="1"/>
</dbReference>
<dbReference type="SUPFAM" id="SSF46689">
    <property type="entry name" value="Homeodomain-like"/>
    <property type="match status" value="1"/>
</dbReference>
<protein>
    <submittedName>
        <fullName evidence="6">TetR family transcriptional regulator</fullName>
    </submittedName>
</protein>
<evidence type="ECO:0000256" key="4">
    <source>
        <dbReference type="PROSITE-ProRule" id="PRU00335"/>
    </source>
</evidence>
<evidence type="ECO:0000256" key="1">
    <source>
        <dbReference type="ARBA" id="ARBA00023015"/>
    </source>
</evidence>
<evidence type="ECO:0000256" key="3">
    <source>
        <dbReference type="ARBA" id="ARBA00023163"/>
    </source>
</evidence>
<dbReference type="InterPro" id="IPR009057">
    <property type="entry name" value="Homeodomain-like_sf"/>
</dbReference>
<sequence length="219" mass="24049">MHVIAAASTGGYSRGMPETMGLRDRKRIETRRRIAESARSLALEHEIDHTTIEQIAARADVSPRTFFNYFDSKEDAVLGHTELDLSPEALAAHLETVDGEPAAQAVVDLAFLVFGETFADEAERTARKELVVRFPQLIRRQVNRMTSVSEAMVGAVRTVLERDPAWGPEAATPQAAEMLLGMCMTALRTAARDADTAPDEVRGRMVALIRDTASRIATD</sequence>
<evidence type="ECO:0000256" key="2">
    <source>
        <dbReference type="ARBA" id="ARBA00023125"/>
    </source>
</evidence>
<reference evidence="6" key="1">
    <citation type="journal article" date="2014" name="Int. J. Syst. Evol. Microbiol.">
        <title>Complete genome sequence of Corynebacterium casei LMG S-19264T (=DSM 44701T), isolated from a smear-ripened cheese.</title>
        <authorList>
            <consortium name="US DOE Joint Genome Institute (JGI-PGF)"/>
            <person name="Walter F."/>
            <person name="Albersmeier A."/>
            <person name="Kalinowski J."/>
            <person name="Ruckert C."/>
        </authorList>
    </citation>
    <scope>NUCLEOTIDE SEQUENCE</scope>
    <source>
        <strain evidence="6">JCM 1480</strain>
    </source>
</reference>
<dbReference type="GO" id="GO:0003700">
    <property type="term" value="F:DNA-binding transcription factor activity"/>
    <property type="evidence" value="ECO:0007669"/>
    <property type="project" value="TreeGrafter"/>
</dbReference>
<dbReference type="Pfam" id="PF00440">
    <property type="entry name" value="TetR_N"/>
    <property type="match status" value="1"/>
</dbReference>
<keyword evidence="3" id="KW-0804">Transcription</keyword>
<evidence type="ECO:0000313" key="6">
    <source>
        <dbReference type="EMBL" id="GGK94826.1"/>
    </source>
</evidence>
<feature type="DNA-binding region" description="H-T-H motif" evidence="4">
    <location>
        <begin position="51"/>
        <end position="70"/>
    </location>
</feature>
<feature type="domain" description="HTH tetR-type" evidence="5">
    <location>
        <begin position="28"/>
        <end position="88"/>
    </location>
</feature>
<evidence type="ECO:0000313" key="7">
    <source>
        <dbReference type="Proteomes" id="UP000648535"/>
    </source>
</evidence>
<name>A0A8H9KYC9_9MICO</name>
<dbReference type="InterPro" id="IPR001647">
    <property type="entry name" value="HTH_TetR"/>
</dbReference>
<comment type="caution">
    <text evidence="6">The sequence shown here is derived from an EMBL/GenBank/DDBJ whole genome shotgun (WGS) entry which is preliminary data.</text>
</comment>
<evidence type="ECO:0000259" key="5">
    <source>
        <dbReference type="PROSITE" id="PS50977"/>
    </source>
</evidence>
<dbReference type="Gene3D" id="1.10.357.10">
    <property type="entry name" value="Tetracycline Repressor, domain 2"/>
    <property type="match status" value="1"/>
</dbReference>
<dbReference type="Proteomes" id="UP000648535">
    <property type="component" value="Unassembled WGS sequence"/>
</dbReference>
<reference evidence="6" key="2">
    <citation type="submission" date="2020-09" db="EMBL/GenBank/DDBJ databases">
        <authorList>
            <person name="Sun Q."/>
            <person name="Ohkuma M."/>
        </authorList>
    </citation>
    <scope>NUCLEOTIDE SEQUENCE</scope>
    <source>
        <strain evidence="6">JCM 1480</strain>
    </source>
</reference>
<dbReference type="GO" id="GO:0000976">
    <property type="term" value="F:transcription cis-regulatory region binding"/>
    <property type="evidence" value="ECO:0007669"/>
    <property type="project" value="TreeGrafter"/>
</dbReference>
<keyword evidence="2 4" id="KW-0238">DNA-binding</keyword>
<dbReference type="AlphaFoldDB" id="A0A8H9KYC9"/>
<dbReference type="EMBL" id="BMOI01000003">
    <property type="protein sequence ID" value="GGK94826.1"/>
    <property type="molecule type" value="Genomic_DNA"/>
</dbReference>
<gene>
    <name evidence="6" type="ORF">GCM10009769_11010</name>
</gene>
<dbReference type="PANTHER" id="PTHR30055:SF238">
    <property type="entry name" value="MYCOFACTOCIN BIOSYNTHESIS TRANSCRIPTIONAL REGULATOR MFTR-RELATED"/>
    <property type="match status" value="1"/>
</dbReference>
<organism evidence="6 7">
    <name type="scientific">Curtobacterium luteum</name>
    <dbReference type="NCBI Taxonomy" id="33881"/>
    <lineage>
        <taxon>Bacteria</taxon>
        <taxon>Bacillati</taxon>
        <taxon>Actinomycetota</taxon>
        <taxon>Actinomycetes</taxon>
        <taxon>Micrococcales</taxon>
        <taxon>Microbacteriaceae</taxon>
        <taxon>Curtobacterium</taxon>
    </lineage>
</organism>
<proteinExistence type="predicted"/>
<accession>A0A8H9KYC9</accession>
<keyword evidence="1" id="KW-0805">Transcription regulation</keyword>